<accession>A0A6A1TLM9</accession>
<evidence type="ECO:0000313" key="1">
    <source>
        <dbReference type="EMBL" id="KAB1083786.1"/>
    </source>
</evidence>
<dbReference type="InterPro" id="IPR024074">
    <property type="entry name" value="AS_cat/multimer_dom_body"/>
</dbReference>
<comment type="caution">
    <text evidence="1">The sequence shown here is derived from an EMBL/GenBank/DDBJ whole genome shotgun (WGS) entry which is preliminary data.</text>
</comment>
<dbReference type="AlphaFoldDB" id="A0A6A1TLM9"/>
<proteinExistence type="predicted"/>
<reference evidence="1 2" key="1">
    <citation type="submission" date="2019-09" db="EMBL/GenBank/DDBJ databases">
        <title>Genome sequencing of Ng87 strain.</title>
        <authorList>
            <person name="Karasev E.S."/>
            <person name="Andronov E."/>
        </authorList>
    </citation>
    <scope>NUCLEOTIDE SEQUENCE [LARGE SCALE GENOMIC DNA]</scope>
    <source>
        <strain evidence="1 2">Ng87</strain>
    </source>
</reference>
<protein>
    <submittedName>
        <fullName evidence="1">Uncharacterized protein</fullName>
    </submittedName>
</protein>
<dbReference type="EMBL" id="VZUL01000003">
    <property type="protein sequence ID" value="KAB1083786.1"/>
    <property type="molecule type" value="Genomic_DNA"/>
</dbReference>
<evidence type="ECO:0000313" key="2">
    <source>
        <dbReference type="Proteomes" id="UP000386575"/>
    </source>
</evidence>
<dbReference type="Gene3D" id="1.20.5.470">
    <property type="entry name" value="Single helix bin"/>
    <property type="match status" value="1"/>
</dbReference>
<name>A0A6A1TLM9_NEOGA</name>
<organism evidence="1 2">
    <name type="scientific">Neorhizobium galegae</name>
    <name type="common">Rhizobium galegae</name>
    <dbReference type="NCBI Taxonomy" id="399"/>
    <lineage>
        <taxon>Bacteria</taxon>
        <taxon>Pseudomonadati</taxon>
        <taxon>Pseudomonadota</taxon>
        <taxon>Alphaproteobacteria</taxon>
        <taxon>Hyphomicrobiales</taxon>
        <taxon>Rhizobiaceae</taxon>
        <taxon>Rhizobium/Agrobacterium group</taxon>
        <taxon>Neorhizobium</taxon>
    </lineage>
</organism>
<dbReference type="Proteomes" id="UP000386575">
    <property type="component" value="Unassembled WGS sequence"/>
</dbReference>
<sequence length="87" mass="9674">MAAVTYSLCSMDPVTFEGGSGTYDHHDAEGFMMLNGVRLKNWAARIAKAGCVRMGDTRRDRRIVCFRLSLIHLGRQLPSGWAMIEAV</sequence>
<dbReference type="GO" id="GO:0004055">
    <property type="term" value="F:argininosuccinate synthase activity"/>
    <property type="evidence" value="ECO:0007669"/>
    <property type="project" value="InterPro"/>
</dbReference>
<dbReference type="SUPFAM" id="SSF69864">
    <property type="entry name" value="Argininosuccinate synthetase, C-terminal domain"/>
    <property type="match status" value="1"/>
</dbReference>
<gene>
    <name evidence="1" type="ORF">F4V91_30520</name>
</gene>